<evidence type="ECO:0008006" key="3">
    <source>
        <dbReference type="Google" id="ProtNLM"/>
    </source>
</evidence>
<dbReference type="EMBL" id="QJNS01000014">
    <property type="protein sequence ID" value="RYO93889.1"/>
    <property type="molecule type" value="Genomic_DNA"/>
</dbReference>
<organism evidence="1 2">
    <name type="scientific">Monosporascus cannonballus</name>
    <dbReference type="NCBI Taxonomy" id="155416"/>
    <lineage>
        <taxon>Eukaryota</taxon>
        <taxon>Fungi</taxon>
        <taxon>Dikarya</taxon>
        <taxon>Ascomycota</taxon>
        <taxon>Pezizomycotina</taxon>
        <taxon>Sordariomycetes</taxon>
        <taxon>Xylariomycetidae</taxon>
        <taxon>Xylariales</taxon>
        <taxon>Xylariales incertae sedis</taxon>
        <taxon>Monosporascus</taxon>
    </lineage>
</organism>
<protein>
    <recommendedName>
        <fullName evidence="3">Heterokaryon incompatibility domain-containing protein</fullName>
    </recommendedName>
</protein>
<evidence type="ECO:0000313" key="1">
    <source>
        <dbReference type="EMBL" id="RYO93889.1"/>
    </source>
</evidence>
<sequence length="471" mass="52601">MEGPSARQASRTGPTASTRGIALAREVSLGKSCLVRTRTECAMCRIVTSILLKDDSTIPSRNSATLECALKPAEGGVPHKGYNGTCNPKWSKSDPQAGIMIWLIDVVEKRLVPNCLSIEYSYVALNYVLGKSNSGETTKNNIKRRMRRGSLRAEFDTLPAIIQVPCSVVEKLREGRDPDDPLRLWPNYRAGSWLLSTISSRLFAGLVAYMESSQAGPFVAGIPLNNLDRALLWAPTRELKRRVLKPGARRIPSWSRCAWDGQARYTWATFGVLSRLMNCDVMSISPCVTDIFLEDWGFSVATDLKQMIGSFTPHPLGIFVIIVEQIPPADQLPISTIVYRQRNRKEPLPEGDGAHPACWISDKHGKQCGILLDYEKPMKEFFLRRDCWFILHSVHTKLRGKCVPVAVEARGDRLMLHGQYPNHTGGLGELTLYNVRLVKEEEGYMTRVGLAQIEEEAFVNAGWKFKNVVLG</sequence>
<comment type="caution">
    <text evidence="1">The sequence shown here is derived from an EMBL/GenBank/DDBJ whole genome shotgun (WGS) entry which is preliminary data.</text>
</comment>
<accession>A0ABY0HKD7</accession>
<reference evidence="1 2" key="1">
    <citation type="submission" date="2018-06" db="EMBL/GenBank/DDBJ databases">
        <title>Complete Genomes of Monosporascus.</title>
        <authorList>
            <person name="Robinson A.J."/>
            <person name="Natvig D.O."/>
        </authorList>
    </citation>
    <scope>NUCLEOTIDE SEQUENCE [LARGE SCALE GENOMIC DNA]</scope>
    <source>
        <strain evidence="1 2">CBS 609.92</strain>
    </source>
</reference>
<dbReference type="Proteomes" id="UP000294003">
    <property type="component" value="Unassembled WGS sequence"/>
</dbReference>
<gene>
    <name evidence="1" type="ORF">DL762_000844</name>
</gene>
<name>A0ABY0HKD7_9PEZI</name>
<proteinExistence type="predicted"/>
<keyword evidence="2" id="KW-1185">Reference proteome</keyword>
<evidence type="ECO:0000313" key="2">
    <source>
        <dbReference type="Proteomes" id="UP000294003"/>
    </source>
</evidence>